<sequence length="208" mass="21876">MVRLCSVPGGAGPEGCGARFQPRRRLRRGGSGAEPRNGAAGTADPADPAVPARPPEVRPLDGGETWPPLGVVPVPADVQPHACGELRPGETLFLHTDGAEDARNPAGAFFPCGASSQRHRHRARPRGWSRACMPLCSGTPAGDSPTMSPCWCSGTTGSDHTRRTRWMGPARSRPGSCRGPATNRAPAEPERAARLPWSVGQTAERAAR</sequence>
<accession>A0ABU8UCK2</accession>
<feature type="region of interest" description="Disordered" evidence="1">
    <location>
        <begin position="1"/>
        <end position="71"/>
    </location>
</feature>
<evidence type="ECO:0000256" key="1">
    <source>
        <dbReference type="SAM" id="MobiDB-lite"/>
    </source>
</evidence>
<keyword evidence="4" id="KW-1185">Reference proteome</keyword>
<dbReference type="Gene3D" id="3.60.40.10">
    <property type="entry name" value="PPM-type phosphatase domain"/>
    <property type="match status" value="1"/>
</dbReference>
<evidence type="ECO:0000313" key="3">
    <source>
        <dbReference type="EMBL" id="MEJ8645039.1"/>
    </source>
</evidence>
<dbReference type="Pfam" id="PF07228">
    <property type="entry name" value="SpoIIE"/>
    <property type="match status" value="1"/>
</dbReference>
<reference evidence="3 4" key="1">
    <citation type="submission" date="2024-03" db="EMBL/GenBank/DDBJ databases">
        <title>Novel Streptomyces species of biotechnological and ecological value are a feature of Machair soil.</title>
        <authorList>
            <person name="Prole J.R."/>
            <person name="Goodfellow M."/>
            <person name="Allenby N."/>
            <person name="Ward A.C."/>
        </authorList>
    </citation>
    <scope>NUCLEOTIDE SEQUENCE [LARGE SCALE GENOMIC DNA]</scope>
    <source>
        <strain evidence="3 4">MS1.HAVA.3</strain>
    </source>
</reference>
<feature type="domain" description="PPM-type phosphatase" evidence="2">
    <location>
        <begin position="64"/>
        <end position="116"/>
    </location>
</feature>
<evidence type="ECO:0000259" key="2">
    <source>
        <dbReference type="Pfam" id="PF07228"/>
    </source>
</evidence>
<gene>
    <name evidence="3" type="ORF">WKI68_35065</name>
</gene>
<dbReference type="EMBL" id="JBBKAM010000002">
    <property type="protein sequence ID" value="MEJ8645039.1"/>
    <property type="molecule type" value="Genomic_DNA"/>
</dbReference>
<dbReference type="InterPro" id="IPR036457">
    <property type="entry name" value="PPM-type-like_dom_sf"/>
</dbReference>
<organism evidence="3 4">
    <name type="scientific">Streptomyces caledonius</name>
    <dbReference type="NCBI Taxonomy" id="3134107"/>
    <lineage>
        <taxon>Bacteria</taxon>
        <taxon>Bacillati</taxon>
        <taxon>Actinomycetota</taxon>
        <taxon>Actinomycetes</taxon>
        <taxon>Kitasatosporales</taxon>
        <taxon>Streptomycetaceae</taxon>
        <taxon>Streptomyces</taxon>
    </lineage>
</organism>
<protein>
    <submittedName>
        <fullName evidence="3">SpoIIE family protein phosphatase</fullName>
    </submittedName>
</protein>
<dbReference type="Proteomes" id="UP001382904">
    <property type="component" value="Unassembled WGS sequence"/>
</dbReference>
<name>A0ABU8UCK2_9ACTN</name>
<evidence type="ECO:0000313" key="4">
    <source>
        <dbReference type="Proteomes" id="UP001382904"/>
    </source>
</evidence>
<comment type="caution">
    <text evidence="3">The sequence shown here is derived from an EMBL/GenBank/DDBJ whole genome shotgun (WGS) entry which is preliminary data.</text>
</comment>
<dbReference type="InterPro" id="IPR001932">
    <property type="entry name" value="PPM-type_phosphatase-like_dom"/>
</dbReference>
<feature type="compositionally biased region" description="Low complexity" evidence="1">
    <location>
        <begin position="38"/>
        <end position="50"/>
    </location>
</feature>
<proteinExistence type="predicted"/>
<feature type="region of interest" description="Disordered" evidence="1">
    <location>
        <begin position="158"/>
        <end position="208"/>
    </location>
</feature>